<name>A0A4Y2EGA6_ARAVE</name>
<sequence>MRKNENIATIAIQLIKKVIKEKRKKIRLIFNYLKFQKKSSDLHISTLPSMFVPNFVALSPAVCPVEDCDVCPPTTADIDLGLGVCVPRRWSLLHSSEQWTPVFIVHVDGFFKHLESSPLY</sequence>
<evidence type="ECO:0000313" key="2">
    <source>
        <dbReference type="Proteomes" id="UP000499080"/>
    </source>
</evidence>
<accession>A0A4Y2EGA6</accession>
<proteinExistence type="predicted"/>
<evidence type="ECO:0000313" key="1">
    <source>
        <dbReference type="EMBL" id="GBM27851.1"/>
    </source>
</evidence>
<gene>
    <name evidence="1" type="ORF">AVEN_66403_1</name>
</gene>
<dbReference type="AlphaFoldDB" id="A0A4Y2EGA6"/>
<dbReference type="Proteomes" id="UP000499080">
    <property type="component" value="Unassembled WGS sequence"/>
</dbReference>
<organism evidence="1 2">
    <name type="scientific">Araneus ventricosus</name>
    <name type="common">Orbweaver spider</name>
    <name type="synonym">Epeira ventricosa</name>
    <dbReference type="NCBI Taxonomy" id="182803"/>
    <lineage>
        <taxon>Eukaryota</taxon>
        <taxon>Metazoa</taxon>
        <taxon>Ecdysozoa</taxon>
        <taxon>Arthropoda</taxon>
        <taxon>Chelicerata</taxon>
        <taxon>Arachnida</taxon>
        <taxon>Araneae</taxon>
        <taxon>Araneomorphae</taxon>
        <taxon>Entelegynae</taxon>
        <taxon>Araneoidea</taxon>
        <taxon>Araneidae</taxon>
        <taxon>Araneus</taxon>
    </lineage>
</organism>
<comment type="caution">
    <text evidence="1">The sequence shown here is derived from an EMBL/GenBank/DDBJ whole genome shotgun (WGS) entry which is preliminary data.</text>
</comment>
<protein>
    <submittedName>
        <fullName evidence="1">Uncharacterized protein</fullName>
    </submittedName>
</protein>
<dbReference type="EMBL" id="BGPR01000596">
    <property type="protein sequence ID" value="GBM27851.1"/>
    <property type="molecule type" value="Genomic_DNA"/>
</dbReference>
<reference evidence="1 2" key="1">
    <citation type="journal article" date="2019" name="Sci. Rep.">
        <title>Orb-weaving spider Araneus ventricosus genome elucidates the spidroin gene catalogue.</title>
        <authorList>
            <person name="Kono N."/>
            <person name="Nakamura H."/>
            <person name="Ohtoshi R."/>
            <person name="Moran D.A.P."/>
            <person name="Shinohara A."/>
            <person name="Yoshida Y."/>
            <person name="Fujiwara M."/>
            <person name="Mori M."/>
            <person name="Tomita M."/>
            <person name="Arakawa K."/>
        </authorList>
    </citation>
    <scope>NUCLEOTIDE SEQUENCE [LARGE SCALE GENOMIC DNA]</scope>
</reference>
<keyword evidence="2" id="KW-1185">Reference proteome</keyword>